<keyword evidence="10" id="KW-1185">Reference proteome</keyword>
<dbReference type="GO" id="GO:0099621">
    <property type="term" value="F:undecaprenyl-phosphate 4-deoxy-4-formamido-L-arabinose transferase activity"/>
    <property type="evidence" value="ECO:0007669"/>
    <property type="project" value="TreeGrafter"/>
</dbReference>
<dbReference type="SUPFAM" id="SSF53448">
    <property type="entry name" value="Nucleotide-diphospho-sugar transferases"/>
    <property type="match status" value="1"/>
</dbReference>
<dbReference type="RefSeq" id="WP_145089897.1">
    <property type="nucleotide sequence ID" value="NZ_CP036274.1"/>
</dbReference>
<evidence type="ECO:0000256" key="4">
    <source>
        <dbReference type="ARBA" id="ARBA00022692"/>
    </source>
</evidence>
<evidence type="ECO:0000259" key="8">
    <source>
        <dbReference type="Pfam" id="PF00535"/>
    </source>
</evidence>
<dbReference type="EMBL" id="CP036274">
    <property type="protein sequence ID" value="QDU28127.1"/>
    <property type="molecule type" value="Genomic_DNA"/>
</dbReference>
<keyword evidence="2 9" id="KW-0328">Glycosyltransferase</keyword>
<dbReference type="PANTHER" id="PTHR48090">
    <property type="entry name" value="UNDECAPRENYL-PHOSPHATE 4-DEOXY-4-FORMAMIDO-L-ARABINOSE TRANSFERASE-RELATED"/>
    <property type="match status" value="1"/>
</dbReference>
<dbReference type="PANTHER" id="PTHR48090:SF3">
    <property type="entry name" value="UNDECAPRENYL-PHOSPHATE 4-DEOXY-4-FORMAMIDO-L-ARABINOSE TRANSFERASE"/>
    <property type="match status" value="1"/>
</dbReference>
<dbReference type="InterPro" id="IPR050256">
    <property type="entry name" value="Glycosyltransferase_2"/>
</dbReference>
<evidence type="ECO:0000256" key="1">
    <source>
        <dbReference type="ARBA" id="ARBA00022475"/>
    </source>
</evidence>
<keyword evidence="4" id="KW-0812">Transmembrane</keyword>
<evidence type="ECO:0000256" key="6">
    <source>
        <dbReference type="ARBA" id="ARBA00022989"/>
    </source>
</evidence>
<dbReference type="OrthoDB" id="267472at2"/>
<dbReference type="KEGG" id="aagg:ETAA8_32270"/>
<dbReference type="AlphaFoldDB" id="A0A517YD08"/>
<organism evidence="9 10">
    <name type="scientific">Anatilimnocola aggregata</name>
    <dbReference type="NCBI Taxonomy" id="2528021"/>
    <lineage>
        <taxon>Bacteria</taxon>
        <taxon>Pseudomonadati</taxon>
        <taxon>Planctomycetota</taxon>
        <taxon>Planctomycetia</taxon>
        <taxon>Pirellulales</taxon>
        <taxon>Pirellulaceae</taxon>
        <taxon>Anatilimnocola</taxon>
    </lineage>
</organism>
<evidence type="ECO:0000313" key="9">
    <source>
        <dbReference type="EMBL" id="QDU28127.1"/>
    </source>
</evidence>
<keyword evidence="7" id="KW-0472">Membrane</keyword>
<dbReference type="InterPro" id="IPR001173">
    <property type="entry name" value="Glyco_trans_2-like"/>
</dbReference>
<dbReference type="Proteomes" id="UP000315017">
    <property type="component" value="Chromosome"/>
</dbReference>
<feature type="domain" description="Glycosyltransferase 2-like" evidence="8">
    <location>
        <begin position="18"/>
        <end position="177"/>
    </location>
</feature>
<evidence type="ECO:0000256" key="2">
    <source>
        <dbReference type="ARBA" id="ARBA00022676"/>
    </source>
</evidence>
<sequence>MSINASKDATKNASSTLSLIMPVRDCEATLGRQVARWLEIIPELTQRFELLIVDDGSADHTFEIAEDLSRQYPQVRALRNTVARGTQQAVRTGMEQARGEIVFVQDEQANISSNDLRRLWEMRQNQQLVMARTPSRVQNLSNELLDRLSQWGEALKVQANQTNEVASIHMIRRGAIDELRAGQIEPEMTLGKIPPVPVATVNDPATTIHSRADNVHQAGAPKRMGSFLSHLRELALGE</sequence>
<dbReference type="Pfam" id="PF00535">
    <property type="entry name" value="Glycos_transf_2"/>
    <property type="match status" value="1"/>
</dbReference>
<dbReference type="CDD" id="cd04179">
    <property type="entry name" value="DPM_DPG-synthase_like"/>
    <property type="match status" value="1"/>
</dbReference>
<proteinExistence type="predicted"/>
<dbReference type="Gene3D" id="3.90.550.10">
    <property type="entry name" value="Spore Coat Polysaccharide Biosynthesis Protein SpsA, Chain A"/>
    <property type="match status" value="1"/>
</dbReference>
<evidence type="ECO:0000256" key="3">
    <source>
        <dbReference type="ARBA" id="ARBA00022679"/>
    </source>
</evidence>
<name>A0A517YD08_9BACT</name>
<protein>
    <submittedName>
        <fullName evidence="9">Beta-monoglucosyldiacylglycerol synthase</fullName>
        <ecNumber evidence="9">2.4.1.-</ecNumber>
    </submittedName>
</protein>
<keyword evidence="3 9" id="KW-0808">Transferase</keyword>
<evidence type="ECO:0000256" key="5">
    <source>
        <dbReference type="ARBA" id="ARBA00022985"/>
    </source>
</evidence>
<dbReference type="InterPro" id="IPR029044">
    <property type="entry name" value="Nucleotide-diphossugar_trans"/>
</dbReference>
<reference evidence="9 10" key="1">
    <citation type="submission" date="2019-02" db="EMBL/GenBank/DDBJ databases">
        <title>Deep-cultivation of Planctomycetes and their phenomic and genomic characterization uncovers novel biology.</title>
        <authorList>
            <person name="Wiegand S."/>
            <person name="Jogler M."/>
            <person name="Boedeker C."/>
            <person name="Pinto D."/>
            <person name="Vollmers J."/>
            <person name="Rivas-Marin E."/>
            <person name="Kohn T."/>
            <person name="Peeters S.H."/>
            <person name="Heuer A."/>
            <person name="Rast P."/>
            <person name="Oberbeckmann S."/>
            <person name="Bunk B."/>
            <person name="Jeske O."/>
            <person name="Meyerdierks A."/>
            <person name="Storesund J.E."/>
            <person name="Kallscheuer N."/>
            <person name="Luecker S."/>
            <person name="Lage O.M."/>
            <person name="Pohl T."/>
            <person name="Merkel B.J."/>
            <person name="Hornburger P."/>
            <person name="Mueller R.-W."/>
            <person name="Bruemmer F."/>
            <person name="Labrenz M."/>
            <person name="Spormann A.M."/>
            <person name="Op den Camp H."/>
            <person name="Overmann J."/>
            <person name="Amann R."/>
            <person name="Jetten M.S.M."/>
            <person name="Mascher T."/>
            <person name="Medema M.H."/>
            <person name="Devos D.P."/>
            <person name="Kaster A.-K."/>
            <person name="Ovreas L."/>
            <person name="Rohde M."/>
            <person name="Galperin M.Y."/>
            <person name="Jogler C."/>
        </authorList>
    </citation>
    <scope>NUCLEOTIDE SEQUENCE [LARGE SCALE GENOMIC DNA]</scope>
    <source>
        <strain evidence="9 10">ETA_A8</strain>
    </source>
</reference>
<dbReference type="GO" id="GO:0009103">
    <property type="term" value="P:lipopolysaccharide biosynthetic process"/>
    <property type="evidence" value="ECO:0007669"/>
    <property type="project" value="UniProtKB-KW"/>
</dbReference>
<evidence type="ECO:0000313" key="10">
    <source>
        <dbReference type="Proteomes" id="UP000315017"/>
    </source>
</evidence>
<dbReference type="EC" id="2.4.1.-" evidence="9"/>
<gene>
    <name evidence="9" type="ORF">ETAA8_32270</name>
</gene>
<evidence type="ECO:0000256" key="7">
    <source>
        <dbReference type="ARBA" id="ARBA00023136"/>
    </source>
</evidence>
<accession>A0A517YD08</accession>
<keyword evidence="5" id="KW-0448">Lipopolysaccharide biosynthesis</keyword>
<dbReference type="GO" id="GO:0005886">
    <property type="term" value="C:plasma membrane"/>
    <property type="evidence" value="ECO:0007669"/>
    <property type="project" value="TreeGrafter"/>
</dbReference>
<keyword evidence="1" id="KW-1003">Cell membrane</keyword>
<keyword evidence="6" id="KW-1133">Transmembrane helix</keyword>